<evidence type="ECO:0000313" key="1">
    <source>
        <dbReference type="EMBL" id="TQK98517.1"/>
    </source>
</evidence>
<name>A0A542UHG5_9ACTN</name>
<comment type="caution">
    <text evidence="1">The sequence shown here is derived from an EMBL/GenBank/DDBJ whole genome shotgun (WGS) entry which is preliminary data.</text>
</comment>
<organism evidence="1 2">
    <name type="scientific">Streptomyces puniciscabiei</name>
    <dbReference type="NCBI Taxonomy" id="164348"/>
    <lineage>
        <taxon>Bacteria</taxon>
        <taxon>Bacillati</taxon>
        <taxon>Actinomycetota</taxon>
        <taxon>Actinomycetes</taxon>
        <taxon>Kitasatosporales</taxon>
        <taxon>Streptomycetaceae</taxon>
        <taxon>Streptomyces</taxon>
    </lineage>
</organism>
<protein>
    <submittedName>
        <fullName evidence="1">Putative ATPase subunit gpP of terminase</fullName>
    </submittedName>
</protein>
<dbReference type="EMBL" id="VFNX01000001">
    <property type="protein sequence ID" value="TQK98517.1"/>
    <property type="molecule type" value="Genomic_DNA"/>
</dbReference>
<dbReference type="SUPFAM" id="SSF46689">
    <property type="entry name" value="Homeodomain-like"/>
    <property type="match status" value="1"/>
</dbReference>
<dbReference type="Proteomes" id="UP000318103">
    <property type="component" value="Unassembled WGS sequence"/>
</dbReference>
<reference evidence="1 2" key="1">
    <citation type="submission" date="2019-06" db="EMBL/GenBank/DDBJ databases">
        <title>Sequencing the genomes of 1000 actinobacteria strains.</title>
        <authorList>
            <person name="Klenk H.-P."/>
        </authorList>
    </citation>
    <scope>NUCLEOTIDE SEQUENCE [LARGE SCALE GENOMIC DNA]</scope>
    <source>
        <strain evidence="1 2">DSM 41929</strain>
    </source>
</reference>
<dbReference type="RefSeq" id="WP_055704850.1">
    <property type="nucleotide sequence ID" value="NZ_JBPJFI010000001.1"/>
</dbReference>
<keyword evidence="2" id="KW-1185">Reference proteome</keyword>
<dbReference type="AlphaFoldDB" id="A0A542UHG5"/>
<proteinExistence type="predicted"/>
<gene>
    <name evidence="1" type="ORF">FB563_3549</name>
</gene>
<dbReference type="OrthoDB" id="3512717at2"/>
<dbReference type="InterPro" id="IPR009057">
    <property type="entry name" value="Homeodomain-like_sf"/>
</dbReference>
<accession>A0A542UHG5</accession>
<sequence length="286" mass="33031">MAHSHSKYADFEGLRERAVALRRAGYSLRQIRDELKIFNNDILNQLVKGEPPPEWTKRPNAKDDLRAKARELRLQGWTYDQIEAELGCSRSSVSLWVRDLPRPEPRYTPEEQRALMREGLARRRATEREKREETKVAALREIGELSDRELFMVGTALYWAEGSKSKPYDRRERAIFVNSDAGVIRTYLAWLDLLEVDRERLNFRLLIHESADVDAAHRFWAAVADIDPSVFAKPTLKKHNPKTVRKNTGDDYHGCLVIGVARSAHLYNRIEGWWNGIVAQAEARLG</sequence>
<dbReference type="Pfam" id="PF13384">
    <property type="entry name" value="HTH_23"/>
    <property type="match status" value="1"/>
</dbReference>
<evidence type="ECO:0000313" key="2">
    <source>
        <dbReference type="Proteomes" id="UP000318103"/>
    </source>
</evidence>